<evidence type="ECO:0000313" key="6">
    <source>
        <dbReference type="Proteomes" id="UP000315471"/>
    </source>
</evidence>
<keyword evidence="6" id="KW-1185">Reference proteome</keyword>
<comment type="subunit">
    <text evidence="4">Homodimer; the beta-strands of each monomer intercalate to form a hydrophobic core, while the alpha-helices form wings that extend away from the core.</text>
</comment>
<evidence type="ECO:0000256" key="4">
    <source>
        <dbReference type="HAMAP-Rule" id="MF_00167"/>
    </source>
</evidence>
<dbReference type="GO" id="GO:0048027">
    <property type="term" value="F:mRNA 5'-UTR binding"/>
    <property type="evidence" value="ECO:0007669"/>
    <property type="project" value="UniProtKB-UniRule"/>
</dbReference>
<reference evidence="5 6" key="1">
    <citation type="submission" date="2019-02" db="EMBL/GenBank/DDBJ databases">
        <title>Deep-cultivation of Planctomycetes and their phenomic and genomic characterization uncovers novel biology.</title>
        <authorList>
            <person name="Wiegand S."/>
            <person name="Jogler M."/>
            <person name="Boedeker C."/>
            <person name="Pinto D."/>
            <person name="Vollmers J."/>
            <person name="Rivas-Marin E."/>
            <person name="Kohn T."/>
            <person name="Peeters S.H."/>
            <person name="Heuer A."/>
            <person name="Rast P."/>
            <person name="Oberbeckmann S."/>
            <person name="Bunk B."/>
            <person name="Jeske O."/>
            <person name="Meyerdierks A."/>
            <person name="Storesund J.E."/>
            <person name="Kallscheuer N."/>
            <person name="Luecker S."/>
            <person name="Lage O.M."/>
            <person name="Pohl T."/>
            <person name="Merkel B.J."/>
            <person name="Hornburger P."/>
            <person name="Mueller R.-W."/>
            <person name="Bruemmer F."/>
            <person name="Labrenz M."/>
            <person name="Spormann A.M."/>
            <person name="Op Den Camp H."/>
            <person name="Overmann J."/>
            <person name="Amann R."/>
            <person name="Jetten M.S.M."/>
            <person name="Mascher T."/>
            <person name="Medema M.H."/>
            <person name="Devos D.P."/>
            <person name="Kaster A.-K."/>
            <person name="Ovreas L."/>
            <person name="Rohde M."/>
            <person name="Galperin M.Y."/>
            <person name="Jogler C."/>
        </authorList>
    </citation>
    <scope>NUCLEOTIDE SEQUENCE [LARGE SCALE GENOMIC DNA]</scope>
    <source>
        <strain evidence="5 6">Q31b</strain>
    </source>
</reference>
<dbReference type="OrthoDB" id="289081at2"/>
<gene>
    <name evidence="4" type="primary">csrA</name>
    <name evidence="5" type="ORF">Q31b_52040</name>
</gene>
<comment type="caution">
    <text evidence="5">The sequence shown here is derived from an EMBL/GenBank/DDBJ whole genome shotgun (WGS) entry which is preliminary data.</text>
</comment>
<keyword evidence="3 4" id="KW-0694">RNA-binding</keyword>
<dbReference type="InterPro" id="IPR003751">
    <property type="entry name" value="CsrA"/>
</dbReference>
<keyword evidence="4" id="KW-0678">Repressor</keyword>
<accession>A0A5C6DLH8</accession>
<dbReference type="AlphaFoldDB" id="A0A5C6DLH8"/>
<evidence type="ECO:0000256" key="3">
    <source>
        <dbReference type="ARBA" id="ARBA00022884"/>
    </source>
</evidence>
<dbReference type="SUPFAM" id="SSF117130">
    <property type="entry name" value="CsrA-like"/>
    <property type="match status" value="1"/>
</dbReference>
<dbReference type="GO" id="GO:0006402">
    <property type="term" value="P:mRNA catabolic process"/>
    <property type="evidence" value="ECO:0007669"/>
    <property type="project" value="InterPro"/>
</dbReference>
<dbReference type="InterPro" id="IPR036107">
    <property type="entry name" value="CsrA_sf"/>
</dbReference>
<comment type="function">
    <text evidence="4">A translational regulator that binds mRNA to regulate translation initiation and/or mRNA stability. Usually binds in the 5'-UTR at or near the Shine-Dalgarno sequence preventing ribosome-binding, thus repressing translation. Its main target seems to be the major flagellin gene, while its function is anatagonized by FliW.</text>
</comment>
<dbReference type="Proteomes" id="UP000315471">
    <property type="component" value="Unassembled WGS sequence"/>
</dbReference>
<dbReference type="PANTHER" id="PTHR34984">
    <property type="entry name" value="CARBON STORAGE REGULATOR"/>
    <property type="match status" value="1"/>
</dbReference>
<organism evidence="5 6">
    <name type="scientific">Novipirellula aureliae</name>
    <dbReference type="NCBI Taxonomy" id="2527966"/>
    <lineage>
        <taxon>Bacteria</taxon>
        <taxon>Pseudomonadati</taxon>
        <taxon>Planctomycetota</taxon>
        <taxon>Planctomycetia</taxon>
        <taxon>Pirellulales</taxon>
        <taxon>Pirellulaceae</taxon>
        <taxon>Novipirellula</taxon>
    </lineage>
</organism>
<proteinExistence type="inferred from homology"/>
<protein>
    <recommendedName>
        <fullName evidence="4">Translational regulator CsrA</fullName>
    </recommendedName>
</protein>
<dbReference type="EMBL" id="SJPY01000009">
    <property type="protein sequence ID" value="TWU35769.1"/>
    <property type="molecule type" value="Genomic_DNA"/>
</dbReference>
<comment type="similarity">
    <text evidence="4">Belongs to the CsrA/RsmA family.</text>
</comment>
<evidence type="ECO:0000313" key="5">
    <source>
        <dbReference type="EMBL" id="TWU35769.1"/>
    </source>
</evidence>
<name>A0A5C6DLH8_9BACT</name>
<dbReference type="Pfam" id="PF02599">
    <property type="entry name" value="CsrA"/>
    <property type="match status" value="1"/>
</dbReference>
<dbReference type="GO" id="GO:0006109">
    <property type="term" value="P:regulation of carbohydrate metabolic process"/>
    <property type="evidence" value="ECO:0007669"/>
    <property type="project" value="InterPro"/>
</dbReference>
<comment type="subcellular location">
    <subcellularLocation>
        <location evidence="4">Cytoplasm</location>
    </subcellularLocation>
</comment>
<dbReference type="Gene3D" id="2.60.40.4380">
    <property type="entry name" value="Translational regulator CsrA"/>
    <property type="match status" value="1"/>
</dbReference>
<keyword evidence="4" id="KW-1005">Bacterial flagellum biogenesis</keyword>
<evidence type="ECO:0000256" key="1">
    <source>
        <dbReference type="ARBA" id="ARBA00022490"/>
    </source>
</evidence>
<dbReference type="HAMAP" id="MF_00167">
    <property type="entry name" value="CsrA"/>
    <property type="match status" value="1"/>
</dbReference>
<evidence type="ECO:0000256" key="2">
    <source>
        <dbReference type="ARBA" id="ARBA00022845"/>
    </source>
</evidence>
<dbReference type="GO" id="GO:0005829">
    <property type="term" value="C:cytosol"/>
    <property type="evidence" value="ECO:0007669"/>
    <property type="project" value="TreeGrafter"/>
</dbReference>
<keyword evidence="1 4" id="KW-0963">Cytoplasm</keyword>
<dbReference type="GO" id="GO:0044781">
    <property type="term" value="P:bacterial-type flagellum organization"/>
    <property type="evidence" value="ECO:0007669"/>
    <property type="project" value="UniProtKB-KW"/>
</dbReference>
<dbReference type="GO" id="GO:0045947">
    <property type="term" value="P:negative regulation of translational initiation"/>
    <property type="evidence" value="ECO:0007669"/>
    <property type="project" value="UniProtKB-UniRule"/>
</dbReference>
<keyword evidence="2 4" id="KW-0810">Translation regulation</keyword>
<dbReference type="GO" id="GO:1902208">
    <property type="term" value="P:regulation of bacterial-type flagellum assembly"/>
    <property type="evidence" value="ECO:0007669"/>
    <property type="project" value="UniProtKB-UniRule"/>
</dbReference>
<dbReference type="PANTHER" id="PTHR34984:SF1">
    <property type="entry name" value="CARBON STORAGE REGULATOR"/>
    <property type="match status" value="1"/>
</dbReference>
<dbReference type="RefSeq" id="WP_146602282.1">
    <property type="nucleotide sequence ID" value="NZ_SJPY01000009.1"/>
</dbReference>
<sequence length="79" mass="8562">MLVLSRKIGERITIGDDVQITITRIAGGRVTIGIDAPKSVTVRRNELAIQNHESSPRFSGTLGLPGQRRAPLIEDVSNV</sequence>